<dbReference type="EMBL" id="JBDXSU010000002">
    <property type="protein sequence ID" value="MFB5189291.1"/>
    <property type="molecule type" value="Genomic_DNA"/>
</dbReference>
<dbReference type="InterPro" id="IPR008313">
    <property type="entry name" value="GH125"/>
</dbReference>
<evidence type="ECO:0000313" key="1">
    <source>
        <dbReference type="EMBL" id="MFB5189291.1"/>
    </source>
</evidence>
<dbReference type="PIRSF" id="PIRSF028846">
    <property type="entry name" value="UCP028846"/>
    <property type="match status" value="1"/>
</dbReference>
<sequence>MSAVSVTMMSAMEQITQRVEEWFGSSSMVTQLFKNCFSNTMSTTILPQGERDTFVITGDIPAMWLRDSAAQVRPYLLLAGENHEIAEMIEGVIYRQLNSILLDPYANAFNVNDNGEGHQKDKTAMSGGVWERKYEIDSLCYPIQLSYLYWKSTGKVDHLQSDVFKQAVREILSIWRTEQNHEQDSTYVFERDGSRKLDTLSRGGKGPVTGVTGMTWSGFRPSDDACTYSYLIPSNMFVVVVLQYLDEIFQDVIGDFETTRFISSLSEEINNGIKNYGIVSHPEYGDVYAYEVDGLGHYVLMDDANVPSLLSIPYLGYCKKDDPIYLNTRKFLLSAQNPYYYSGLVRGIGSSHTPEGYVWALSVAMQGLTSDDRAERKELLEMLCQMDAGTGMLHEGIDCNDLTQFTRDWFSWANMLFCEFVLSEMDLWVVASPLATQ</sequence>
<dbReference type="SMART" id="SM01149">
    <property type="entry name" value="DUF1237"/>
    <property type="match status" value="1"/>
</dbReference>
<keyword evidence="2" id="KW-1185">Reference proteome</keyword>
<dbReference type="InterPro" id="IPR008928">
    <property type="entry name" value="6-hairpin_glycosidase_sf"/>
</dbReference>
<reference evidence="1 2" key="1">
    <citation type="journal article" date="2024" name="Int. J. Mol. Sci.">
        <title>Exploration of Alicyclobacillus spp. Genome in Search of Antibiotic Resistance.</title>
        <authorList>
            <person name="Bucka-Kolendo J."/>
            <person name="Kiousi D.E."/>
            <person name="Dekowska A."/>
            <person name="Mikolajczuk-Szczyrba A."/>
            <person name="Karadedos D.M."/>
            <person name="Michael P."/>
            <person name="Galanis A."/>
            <person name="Sokolowska B."/>
        </authorList>
    </citation>
    <scope>NUCLEOTIDE SEQUENCE [LARGE SCALE GENOMIC DNA]</scope>
    <source>
        <strain evidence="1 2">KKP 3000</strain>
    </source>
</reference>
<accession>A0ABV5AAJ8</accession>
<dbReference type="Gene3D" id="1.50.10.10">
    <property type="match status" value="1"/>
</dbReference>
<dbReference type="RefSeq" id="WP_275476815.1">
    <property type="nucleotide sequence ID" value="NZ_CP162940.1"/>
</dbReference>
<keyword evidence="1" id="KW-0378">Hydrolase</keyword>
<evidence type="ECO:0000313" key="2">
    <source>
        <dbReference type="Proteomes" id="UP001579974"/>
    </source>
</evidence>
<dbReference type="InterPro" id="IPR012341">
    <property type="entry name" value="6hp_glycosidase-like_sf"/>
</dbReference>
<protein>
    <submittedName>
        <fullName evidence="1">Glycoside hydrolase family 125 protein</fullName>
    </submittedName>
</protein>
<comment type="caution">
    <text evidence="1">The sequence shown here is derived from an EMBL/GenBank/DDBJ whole genome shotgun (WGS) entry which is preliminary data.</text>
</comment>
<dbReference type="PANTHER" id="PTHR31047">
    <property type="entry name" value="MEIOTICALLY UP-REGULATED GENE 157 PROTEIN"/>
    <property type="match status" value="1"/>
</dbReference>
<proteinExistence type="predicted"/>
<dbReference type="Proteomes" id="UP001579974">
    <property type="component" value="Unassembled WGS sequence"/>
</dbReference>
<dbReference type="SUPFAM" id="SSF48208">
    <property type="entry name" value="Six-hairpin glycosidases"/>
    <property type="match status" value="1"/>
</dbReference>
<organism evidence="1 2">
    <name type="scientific">Alicyclobacillus fastidiosus</name>
    <dbReference type="NCBI Taxonomy" id="392011"/>
    <lineage>
        <taxon>Bacteria</taxon>
        <taxon>Bacillati</taxon>
        <taxon>Bacillota</taxon>
        <taxon>Bacilli</taxon>
        <taxon>Bacillales</taxon>
        <taxon>Alicyclobacillaceae</taxon>
        <taxon>Alicyclobacillus</taxon>
    </lineage>
</organism>
<gene>
    <name evidence="1" type="ORF">KKP3000_002297</name>
</gene>
<dbReference type="PANTHER" id="PTHR31047:SF0">
    <property type="entry name" value="MEIOTICALLY UP-REGULATED GENE 157 PROTEIN"/>
    <property type="match status" value="1"/>
</dbReference>
<name>A0ABV5AAJ8_9BACL</name>
<dbReference type="GO" id="GO:0016787">
    <property type="term" value="F:hydrolase activity"/>
    <property type="evidence" value="ECO:0007669"/>
    <property type="project" value="UniProtKB-KW"/>
</dbReference>
<dbReference type="Pfam" id="PF06824">
    <property type="entry name" value="Glyco_hydro_125"/>
    <property type="match status" value="1"/>
</dbReference>